<keyword evidence="5 7" id="KW-1133">Transmembrane helix</keyword>
<evidence type="ECO:0000256" key="2">
    <source>
        <dbReference type="ARBA" id="ARBA00007400"/>
    </source>
</evidence>
<comment type="subcellular location">
    <subcellularLocation>
        <location evidence="1">Cell membrane</location>
        <topology evidence="1">Multi-pass membrane protein</topology>
    </subcellularLocation>
</comment>
<dbReference type="GO" id="GO:0009246">
    <property type="term" value="P:enterobacterial common antigen biosynthetic process"/>
    <property type="evidence" value="ECO:0007669"/>
    <property type="project" value="TreeGrafter"/>
</dbReference>
<feature type="transmembrane region" description="Helical" evidence="7">
    <location>
        <begin position="191"/>
        <end position="209"/>
    </location>
</feature>
<feature type="transmembrane region" description="Helical" evidence="7">
    <location>
        <begin position="293"/>
        <end position="310"/>
    </location>
</feature>
<organism evidence="9 10">
    <name type="scientific">Barnesiella viscericola</name>
    <dbReference type="NCBI Taxonomy" id="397865"/>
    <lineage>
        <taxon>Bacteria</taxon>
        <taxon>Pseudomonadati</taxon>
        <taxon>Bacteroidota</taxon>
        <taxon>Bacteroidia</taxon>
        <taxon>Bacteroidales</taxon>
        <taxon>Barnesiellaceae</taxon>
        <taxon>Barnesiella</taxon>
    </lineage>
</organism>
<reference evidence="9" key="1">
    <citation type="journal article" date="2021" name="PeerJ">
        <title>Extensive microbial diversity within the chicken gut microbiome revealed by metagenomics and culture.</title>
        <authorList>
            <person name="Gilroy R."/>
            <person name="Ravi A."/>
            <person name="Getino M."/>
            <person name="Pursley I."/>
            <person name="Horton D.L."/>
            <person name="Alikhan N.F."/>
            <person name="Baker D."/>
            <person name="Gharbi K."/>
            <person name="Hall N."/>
            <person name="Watson M."/>
            <person name="Adriaenssens E.M."/>
            <person name="Foster-Nyarko E."/>
            <person name="Jarju S."/>
            <person name="Secka A."/>
            <person name="Antonio M."/>
            <person name="Oren A."/>
            <person name="Chaudhuri R.R."/>
            <person name="La Ragione R."/>
            <person name="Hildebrand F."/>
            <person name="Pallen M.J."/>
        </authorList>
    </citation>
    <scope>NUCLEOTIDE SEQUENCE</scope>
    <source>
        <strain evidence="9">CHK121-7720</strain>
    </source>
</reference>
<evidence type="ECO:0000313" key="10">
    <source>
        <dbReference type="Proteomes" id="UP000757103"/>
    </source>
</evidence>
<dbReference type="Proteomes" id="UP000757103">
    <property type="component" value="Unassembled WGS sequence"/>
</dbReference>
<keyword evidence="4 7" id="KW-0812">Transmembrane</keyword>
<feature type="transmembrane region" description="Helical" evidence="7">
    <location>
        <begin position="44"/>
        <end position="71"/>
    </location>
</feature>
<keyword evidence="9" id="KW-0808">Transferase</keyword>
<gene>
    <name evidence="9" type="ORF">K8U91_08120</name>
</gene>
<protein>
    <submittedName>
        <fullName evidence="9">Acyltransferase family protein</fullName>
    </submittedName>
</protein>
<feature type="transmembrane region" description="Helical" evidence="7">
    <location>
        <begin position="251"/>
        <end position="273"/>
    </location>
</feature>
<accession>A0A921MSQ7</accession>
<evidence type="ECO:0000256" key="4">
    <source>
        <dbReference type="ARBA" id="ARBA00022692"/>
    </source>
</evidence>
<dbReference type="PANTHER" id="PTHR40074:SF2">
    <property type="entry name" value="O-ACETYLTRANSFERASE WECH"/>
    <property type="match status" value="1"/>
</dbReference>
<comment type="similarity">
    <text evidence="2">Belongs to the acyltransferase 3 family.</text>
</comment>
<feature type="transmembrane region" description="Helical" evidence="7">
    <location>
        <begin position="131"/>
        <end position="150"/>
    </location>
</feature>
<evidence type="ECO:0000256" key="7">
    <source>
        <dbReference type="SAM" id="Phobius"/>
    </source>
</evidence>
<dbReference type="AlphaFoldDB" id="A0A921MSQ7"/>
<sequence length="350" mass="40264">MTKSRNLSLDLLRVIACYLVMQQHASEFYYIGDQLSVVTGDNTFWIGIITSLCRTSVPLFVMLSGFLLLPMQGDISTFFRKRFTRIVYPFIVWCVIYAGYFVLTRGESIAEMGIHILHIPINFGSEVGHLWYIYMLIGLYLVTPVISPWIERASKRELEGYLGLWLLTTFLPYIHQVYPEVLGEAFWNDTPLLYYFTGFIGYFILGYYLKRYGYPSAALSWILLIVGYLLTAGIFCSRIDTAAIVPELELSWRFCTVNVLMMSVGLFSLIGRLHLNPTSPLTRLVTDISIKSYGMYLAHIIILNLYYQWFQPVSEHAYIVIPLIAVSTFITVYLVIWLLARLPKSKYLVG</sequence>
<dbReference type="Pfam" id="PF01757">
    <property type="entry name" value="Acyl_transf_3"/>
    <property type="match status" value="1"/>
</dbReference>
<feature type="transmembrane region" description="Helical" evidence="7">
    <location>
        <begin position="83"/>
        <end position="103"/>
    </location>
</feature>
<evidence type="ECO:0000256" key="3">
    <source>
        <dbReference type="ARBA" id="ARBA00022475"/>
    </source>
</evidence>
<dbReference type="RefSeq" id="WP_273306493.1">
    <property type="nucleotide sequence ID" value="NZ_DYUD01000024.1"/>
</dbReference>
<proteinExistence type="inferred from homology"/>
<reference evidence="9" key="2">
    <citation type="submission" date="2021-09" db="EMBL/GenBank/DDBJ databases">
        <authorList>
            <person name="Gilroy R."/>
        </authorList>
    </citation>
    <scope>NUCLEOTIDE SEQUENCE</scope>
    <source>
        <strain evidence="9">CHK121-7720</strain>
    </source>
</reference>
<feature type="domain" description="Acyltransferase 3" evidence="8">
    <location>
        <begin position="7"/>
        <end position="339"/>
    </location>
</feature>
<dbReference type="PANTHER" id="PTHR40074">
    <property type="entry name" value="O-ACETYLTRANSFERASE WECH"/>
    <property type="match status" value="1"/>
</dbReference>
<feature type="transmembrane region" description="Helical" evidence="7">
    <location>
        <begin position="221"/>
        <end position="245"/>
    </location>
</feature>
<name>A0A921MSQ7_9BACT</name>
<evidence type="ECO:0000259" key="8">
    <source>
        <dbReference type="Pfam" id="PF01757"/>
    </source>
</evidence>
<keyword evidence="6 7" id="KW-0472">Membrane</keyword>
<dbReference type="GO" id="GO:0016413">
    <property type="term" value="F:O-acetyltransferase activity"/>
    <property type="evidence" value="ECO:0007669"/>
    <property type="project" value="TreeGrafter"/>
</dbReference>
<feature type="transmembrane region" description="Helical" evidence="7">
    <location>
        <begin position="316"/>
        <end position="340"/>
    </location>
</feature>
<dbReference type="GO" id="GO:0005886">
    <property type="term" value="C:plasma membrane"/>
    <property type="evidence" value="ECO:0007669"/>
    <property type="project" value="UniProtKB-SubCell"/>
</dbReference>
<keyword evidence="9" id="KW-0012">Acyltransferase</keyword>
<evidence type="ECO:0000313" key="9">
    <source>
        <dbReference type="EMBL" id="HJG89416.1"/>
    </source>
</evidence>
<evidence type="ECO:0000256" key="6">
    <source>
        <dbReference type="ARBA" id="ARBA00023136"/>
    </source>
</evidence>
<dbReference type="EMBL" id="DYUD01000024">
    <property type="protein sequence ID" value="HJG89416.1"/>
    <property type="molecule type" value="Genomic_DNA"/>
</dbReference>
<comment type="caution">
    <text evidence="9">The sequence shown here is derived from an EMBL/GenBank/DDBJ whole genome shotgun (WGS) entry which is preliminary data.</text>
</comment>
<feature type="transmembrane region" description="Helical" evidence="7">
    <location>
        <begin position="162"/>
        <end position="179"/>
    </location>
</feature>
<evidence type="ECO:0000256" key="5">
    <source>
        <dbReference type="ARBA" id="ARBA00022989"/>
    </source>
</evidence>
<evidence type="ECO:0000256" key="1">
    <source>
        <dbReference type="ARBA" id="ARBA00004651"/>
    </source>
</evidence>
<keyword evidence="3" id="KW-1003">Cell membrane</keyword>
<dbReference type="InterPro" id="IPR002656">
    <property type="entry name" value="Acyl_transf_3_dom"/>
</dbReference>